<dbReference type="InterPro" id="IPR015943">
    <property type="entry name" value="WD40/YVTN_repeat-like_dom_sf"/>
</dbReference>
<dbReference type="AlphaFoldDB" id="A0A1I6W178"/>
<keyword evidence="2" id="KW-1185">Reference proteome</keyword>
<gene>
    <name evidence="1" type="ORF">SAMN05444716_111130</name>
</gene>
<dbReference type="RefSeq" id="WP_093844347.1">
    <property type="nucleotide sequence ID" value="NZ_JBHUTC010000008.1"/>
</dbReference>
<dbReference type="GO" id="GO:0016829">
    <property type="term" value="F:lyase activity"/>
    <property type="evidence" value="ECO:0007669"/>
    <property type="project" value="UniProtKB-KW"/>
</dbReference>
<evidence type="ECO:0000313" key="2">
    <source>
        <dbReference type="Proteomes" id="UP000198873"/>
    </source>
</evidence>
<proteinExistence type="predicted"/>
<organism evidence="1 2">
    <name type="scientific">Streptomyces harbinensis</name>
    <dbReference type="NCBI Taxonomy" id="1176198"/>
    <lineage>
        <taxon>Bacteria</taxon>
        <taxon>Bacillati</taxon>
        <taxon>Actinomycetota</taxon>
        <taxon>Actinomycetes</taxon>
        <taxon>Kitasatosporales</taxon>
        <taxon>Streptomycetaceae</taxon>
        <taxon>Streptomyces</taxon>
    </lineage>
</organism>
<evidence type="ECO:0000313" key="1">
    <source>
        <dbReference type="EMBL" id="SFT19730.1"/>
    </source>
</evidence>
<dbReference type="Gene3D" id="2.130.10.10">
    <property type="entry name" value="YVTN repeat-like/Quinoprotein amine dehydrogenase"/>
    <property type="match status" value="1"/>
</dbReference>
<name>A0A1I6W178_9ACTN</name>
<dbReference type="EMBL" id="FPAB01000011">
    <property type="protein sequence ID" value="SFT19730.1"/>
    <property type="molecule type" value="Genomic_DNA"/>
</dbReference>
<dbReference type="SUPFAM" id="SSF101898">
    <property type="entry name" value="NHL repeat"/>
    <property type="match status" value="1"/>
</dbReference>
<accession>A0A1I6W178</accession>
<protein>
    <submittedName>
        <fullName evidence="1">Virginiamycin B lyase</fullName>
    </submittedName>
</protein>
<dbReference type="Pfam" id="PF24684">
    <property type="entry name" value="Vgb_lyase"/>
    <property type="match status" value="1"/>
</dbReference>
<dbReference type="Proteomes" id="UP000198873">
    <property type="component" value="Unassembled WGS sequence"/>
</dbReference>
<dbReference type="STRING" id="1176198.SAMN05444716_111130"/>
<keyword evidence="1" id="KW-0456">Lyase</keyword>
<sequence>MEIAAGRVGRITTGGEISGFPLPDPAARPHVIAADPTGDGCWFTEWGAGSIGHVAPDGTFRHARLPAPGAEPHGLAVTADGTVWAALESGRPARLRPA</sequence>
<reference evidence="2" key="1">
    <citation type="submission" date="2016-10" db="EMBL/GenBank/DDBJ databases">
        <authorList>
            <person name="Varghese N."/>
            <person name="Submissions S."/>
        </authorList>
    </citation>
    <scope>NUCLEOTIDE SEQUENCE [LARGE SCALE GENOMIC DNA]</scope>
    <source>
        <strain evidence="2">CGMCC 4.7047</strain>
    </source>
</reference>